<dbReference type="InterPro" id="IPR050426">
    <property type="entry name" value="Glycosyltransferase_28"/>
</dbReference>
<keyword evidence="5" id="KW-1185">Reference proteome</keyword>
<dbReference type="Pfam" id="PF03033">
    <property type="entry name" value="Glyco_transf_28"/>
    <property type="match status" value="1"/>
</dbReference>
<dbReference type="RefSeq" id="XP_043170568.1">
    <property type="nucleotide sequence ID" value="XM_043314633.1"/>
</dbReference>
<evidence type="ECO:0008006" key="6">
    <source>
        <dbReference type="Google" id="ProtNLM"/>
    </source>
</evidence>
<feature type="domain" description="Erythromycin biosynthesis protein CIII-like C-terminal" evidence="3">
    <location>
        <begin position="404"/>
        <end position="493"/>
    </location>
</feature>
<dbReference type="FunFam" id="3.40.50.2000:FF:000009">
    <property type="entry name" value="Sterol 3-beta-glucosyltransferase UGT80A2"/>
    <property type="match status" value="1"/>
</dbReference>
<dbReference type="EMBL" id="CAJRGZ010000020">
    <property type="protein sequence ID" value="CAG5169149.1"/>
    <property type="molecule type" value="Genomic_DNA"/>
</dbReference>
<dbReference type="SUPFAM" id="SSF53756">
    <property type="entry name" value="UDP-Glycosyltransferase/glycogen phosphorylase"/>
    <property type="match status" value="1"/>
</dbReference>
<dbReference type="InterPro" id="IPR002213">
    <property type="entry name" value="UDP_glucos_trans"/>
</dbReference>
<dbReference type="Proteomes" id="UP000676310">
    <property type="component" value="Unassembled WGS sequence"/>
</dbReference>
<comment type="caution">
    <text evidence="4">The sequence shown here is derived from an EMBL/GenBank/DDBJ whole genome shotgun (WGS) entry which is preliminary data.</text>
</comment>
<organism evidence="4 5">
    <name type="scientific">Alternaria atra</name>
    <dbReference type="NCBI Taxonomy" id="119953"/>
    <lineage>
        <taxon>Eukaryota</taxon>
        <taxon>Fungi</taxon>
        <taxon>Dikarya</taxon>
        <taxon>Ascomycota</taxon>
        <taxon>Pezizomycotina</taxon>
        <taxon>Dothideomycetes</taxon>
        <taxon>Pleosporomycetidae</taxon>
        <taxon>Pleosporales</taxon>
        <taxon>Pleosporineae</taxon>
        <taxon>Pleosporaceae</taxon>
        <taxon>Alternaria</taxon>
        <taxon>Alternaria sect. Ulocladioides</taxon>
    </lineage>
</organism>
<accession>A0A8J2ICC0</accession>
<proteinExistence type="predicted"/>
<dbReference type="AlphaFoldDB" id="A0A8J2ICC0"/>
<evidence type="ECO:0000313" key="5">
    <source>
        <dbReference type="Proteomes" id="UP000676310"/>
    </source>
</evidence>
<gene>
    <name evidence="4" type="ORF">ALTATR162_LOCUS7007</name>
</gene>
<feature type="domain" description="Glycosyltransferase family 28 N-terminal" evidence="2">
    <location>
        <begin position="95"/>
        <end position="242"/>
    </location>
</feature>
<evidence type="ECO:0000259" key="3">
    <source>
        <dbReference type="Pfam" id="PF06722"/>
    </source>
</evidence>
<dbReference type="GO" id="GO:0016906">
    <property type="term" value="F:sterol 3-beta-glucosyltransferase activity"/>
    <property type="evidence" value="ECO:0007669"/>
    <property type="project" value="UniProtKB-ARBA"/>
</dbReference>
<evidence type="ECO:0000313" key="4">
    <source>
        <dbReference type="EMBL" id="CAG5169149.1"/>
    </source>
</evidence>
<dbReference type="PANTHER" id="PTHR48050">
    <property type="entry name" value="STEROL 3-BETA-GLUCOSYLTRANSFERASE"/>
    <property type="match status" value="1"/>
</dbReference>
<name>A0A8J2ICC0_9PLEO</name>
<dbReference type="OrthoDB" id="5835829at2759"/>
<dbReference type="GeneID" id="67018960"/>
<dbReference type="InterPro" id="IPR004276">
    <property type="entry name" value="GlycoTrans_28_N"/>
</dbReference>
<dbReference type="InterPro" id="IPR010610">
    <property type="entry name" value="EryCIII-like_C"/>
</dbReference>
<reference evidence="4" key="1">
    <citation type="submission" date="2021-05" db="EMBL/GenBank/DDBJ databases">
        <authorList>
            <person name="Stam R."/>
        </authorList>
    </citation>
    <scope>NUCLEOTIDE SEQUENCE</scope>
    <source>
        <strain evidence="4">CS162</strain>
    </source>
</reference>
<keyword evidence="1" id="KW-0808">Transferase</keyword>
<protein>
    <recommendedName>
        <fullName evidence="6">Glycosyltransferase family 28 N-terminal domain-containing protein</fullName>
    </recommendedName>
</protein>
<dbReference type="FunFam" id="3.40.50.2000:FF:000100">
    <property type="entry name" value="Glycosyltransferase family 1 protein"/>
    <property type="match status" value="1"/>
</dbReference>
<evidence type="ECO:0000256" key="1">
    <source>
        <dbReference type="ARBA" id="ARBA00022679"/>
    </source>
</evidence>
<dbReference type="CDD" id="cd03784">
    <property type="entry name" value="GT1_Gtf-like"/>
    <property type="match status" value="1"/>
</dbReference>
<evidence type="ECO:0000259" key="2">
    <source>
        <dbReference type="Pfam" id="PF03033"/>
    </source>
</evidence>
<dbReference type="Gene3D" id="3.40.50.2000">
    <property type="entry name" value="Glycogen Phosphorylase B"/>
    <property type="match status" value="2"/>
</dbReference>
<dbReference type="GO" id="GO:0005975">
    <property type="term" value="P:carbohydrate metabolic process"/>
    <property type="evidence" value="ECO:0007669"/>
    <property type="project" value="InterPro"/>
</dbReference>
<sequence>MAHRARTGSDDQNLRFSNSNLKCSASDSGLEKSLGFSPSPVVAETSEDGRVNIDLDSPLTKTLLTLASKRGTTESQHTLSRRFSVHRAWKIKLNIVVQVVGSRGDVQPFVALGKELQRYGHRVRLATHNVFETFVQDSGLEFYPIGGNPKELMAYMVQNPGLLPSTQSLRQGNIQKKRAMVAELLDGCWSSCIEPNTAGQPFVADAIIANPPSFAHIHCAQALGILIHLMFTMPWSSTKAFPHPLANFRASEISPAIINQVSYGIIEWLTWQGLGDIINKWRHALDLEPIPSTVGPVLAEALKVPFTYCWSPALVPKPSDWAEHIDVCGFFFRDPPDYLPPPELVKFLQDGSPPIYIGFGSIVIQDPVKMTTMLLEAIRISGVRAIISRGWSGLGEGLPSTADVLFVGGCPHEWLFQRVAAVVHHGGAGTTACGLSNSCPTVVVPFFGDQAFWGNMIAAAGTGPKPIPQKVLDSENLAKAISFCLTEEAKTAAKMISHKMFTENGVKAAAQSFHANLSHTMIQCDLMKNHPAAWKCRKYDIKLSKLAAQILLDNGLICSANLTIHQTRPFSIHNNRWDPVTSTTSAYVSWLHDMTHSLVGVVSSPILELRHCIAEGVNGGATAGRIATASAKQIGRFNMSIVKGLVDIPFACAEGFNAVPTLYGEKVRDHGNVKDWSSGFAVAGKNFAYGVTDGVTGLWMQSYANGKAEGSIGVAKGIGKGVLGLGSKLASAGIGLVGYSGQGISKSIRHAAKSRMRRKIAAAKLAESAYLGELHATEEEVLNVVNAFKLFQQRETA</sequence>
<dbReference type="Pfam" id="PF06722">
    <property type="entry name" value="EryCIII-like_C"/>
    <property type="match status" value="1"/>
</dbReference>
<dbReference type="PANTHER" id="PTHR48050:SF27">
    <property type="entry name" value="GLUCOSYLTRANSFERASE, PUTATIVE (AFU_ORTHOLOGUE AFUA_7G04880)-RELATED"/>
    <property type="match status" value="1"/>
</dbReference>